<evidence type="ECO:0000256" key="3">
    <source>
        <dbReference type="SAM" id="SignalP"/>
    </source>
</evidence>
<evidence type="ECO:0000313" key="4">
    <source>
        <dbReference type="EMBL" id="MBB6626509.1"/>
    </source>
</evidence>
<dbReference type="GO" id="GO:0009395">
    <property type="term" value="P:phospholipid catabolic process"/>
    <property type="evidence" value="ECO:0007669"/>
    <property type="project" value="TreeGrafter"/>
</dbReference>
<keyword evidence="3" id="KW-0732">Signal</keyword>
<dbReference type="Gene3D" id="3.40.720.10">
    <property type="entry name" value="Alkaline Phosphatase, subunit A"/>
    <property type="match status" value="1"/>
</dbReference>
<dbReference type="GO" id="GO:0016788">
    <property type="term" value="F:hydrolase activity, acting on ester bonds"/>
    <property type="evidence" value="ECO:0007669"/>
    <property type="project" value="InterPro"/>
</dbReference>
<dbReference type="Pfam" id="PF04185">
    <property type="entry name" value="Phosphoesterase"/>
    <property type="match status" value="1"/>
</dbReference>
<reference evidence="4 5" key="1">
    <citation type="submission" date="2020-08" db="EMBL/GenBank/DDBJ databases">
        <authorList>
            <person name="Seo M.-J."/>
        </authorList>
    </citation>
    <scope>NUCLEOTIDE SEQUENCE [LARGE SCALE GENOMIC DNA]</scope>
    <source>
        <strain evidence="4 5">KIGAM211</strain>
    </source>
</reference>
<evidence type="ECO:0000256" key="1">
    <source>
        <dbReference type="ARBA" id="ARBA00022801"/>
    </source>
</evidence>
<dbReference type="RefSeq" id="WP_185251776.1">
    <property type="nucleotide sequence ID" value="NZ_JACKXE010000001.1"/>
</dbReference>
<dbReference type="EMBL" id="JACKXE010000001">
    <property type="protein sequence ID" value="MBB6626509.1"/>
    <property type="molecule type" value="Genomic_DNA"/>
</dbReference>
<name>A0A7X0RGC5_9ACTN</name>
<keyword evidence="2" id="KW-0843">Virulence</keyword>
<organism evidence="4 5">
    <name type="scientific">Nocardioides luti</name>
    <dbReference type="NCBI Taxonomy" id="2761101"/>
    <lineage>
        <taxon>Bacteria</taxon>
        <taxon>Bacillati</taxon>
        <taxon>Actinomycetota</taxon>
        <taxon>Actinomycetes</taxon>
        <taxon>Propionibacteriales</taxon>
        <taxon>Nocardioidaceae</taxon>
        <taxon>Nocardioides</taxon>
    </lineage>
</organism>
<dbReference type="InterPro" id="IPR007312">
    <property type="entry name" value="Phosphoesterase"/>
</dbReference>
<sequence>MNRHTRLLVLVGLALALALPPADAAPRQAAPVTAAVAASAPASPARGTAAYVPKIKHVFVINIENKGYDKTWGPGSEAPYLAKQLRRKGVLLNQYFGTAHNSQGNYIAQISGQGVNPDMQADCQNFPTFTQTGTQAPQQAVGRGCVFPKNVRSLPRQMTRKHLRWKGYMQDMRTNCQHPVRDTQDDTQQATDTDYYAARHNPFVYFSSIIDHPTYCKQHVVKLKALPRDLRSTKRTPHLVYITPDLCDDGHDTACGDGRPGGLKSVNAFMKRWVPRILQSPAFRKNGVLVITADESDGPQTDATACCGGGATPNSPQPGIFGPGGGRIGALVISRYVKPNTWSTTPYNHYGLLASIEEIFHLRKLGYARSADVQPFGLDVYNSGWNE</sequence>
<feature type="signal peptide" evidence="3">
    <location>
        <begin position="1"/>
        <end position="24"/>
    </location>
</feature>
<keyword evidence="1" id="KW-0378">Hydrolase</keyword>
<keyword evidence="5" id="KW-1185">Reference proteome</keyword>
<accession>A0A7X0RGC5</accession>
<evidence type="ECO:0000313" key="5">
    <source>
        <dbReference type="Proteomes" id="UP000523955"/>
    </source>
</evidence>
<gene>
    <name evidence="4" type="ORF">H5V45_04145</name>
</gene>
<dbReference type="InterPro" id="IPR017850">
    <property type="entry name" value="Alkaline_phosphatase_core_sf"/>
</dbReference>
<dbReference type="AlphaFoldDB" id="A0A7X0RGC5"/>
<dbReference type="PANTHER" id="PTHR31956:SF8">
    <property type="entry name" value="ACID PHOSPHATASE PHOA (AFU_ORTHOLOGUE AFUA_1G03570)"/>
    <property type="match status" value="1"/>
</dbReference>
<protein>
    <submittedName>
        <fullName evidence="4">Phosphoesterase</fullName>
    </submittedName>
</protein>
<proteinExistence type="predicted"/>
<feature type="chain" id="PRO_5031071586" evidence="3">
    <location>
        <begin position="25"/>
        <end position="387"/>
    </location>
</feature>
<dbReference type="PANTHER" id="PTHR31956">
    <property type="entry name" value="NON-SPECIFIC PHOSPHOLIPASE C4-RELATED"/>
    <property type="match status" value="1"/>
</dbReference>
<dbReference type="Proteomes" id="UP000523955">
    <property type="component" value="Unassembled WGS sequence"/>
</dbReference>
<evidence type="ECO:0000256" key="2">
    <source>
        <dbReference type="ARBA" id="ARBA00023026"/>
    </source>
</evidence>
<comment type="caution">
    <text evidence="4">The sequence shown here is derived from an EMBL/GenBank/DDBJ whole genome shotgun (WGS) entry which is preliminary data.</text>
</comment>